<proteinExistence type="predicted"/>
<accession>A0ABW4JN07</accession>
<keyword evidence="3" id="KW-0337">GPI-anchor biosynthesis</keyword>
<organism evidence="11 12">
    <name type="scientific">Alicyclobacillus fodiniaquatilis</name>
    <dbReference type="NCBI Taxonomy" id="1661150"/>
    <lineage>
        <taxon>Bacteria</taxon>
        <taxon>Bacillati</taxon>
        <taxon>Bacillota</taxon>
        <taxon>Bacilli</taxon>
        <taxon>Bacillales</taxon>
        <taxon>Alicyclobacillaceae</taxon>
        <taxon>Alicyclobacillus</taxon>
    </lineage>
</organism>
<keyword evidence="12" id="KW-1185">Reference proteome</keyword>
<evidence type="ECO:0000313" key="12">
    <source>
        <dbReference type="Proteomes" id="UP001597079"/>
    </source>
</evidence>
<feature type="transmembrane region" description="Helical" evidence="10">
    <location>
        <begin position="378"/>
        <end position="399"/>
    </location>
</feature>
<evidence type="ECO:0000256" key="7">
    <source>
        <dbReference type="ARBA" id="ARBA00022824"/>
    </source>
</evidence>
<keyword evidence="4" id="KW-0328">Glycosyltransferase</keyword>
<feature type="transmembrane region" description="Helical" evidence="10">
    <location>
        <begin position="153"/>
        <end position="170"/>
    </location>
</feature>
<evidence type="ECO:0000256" key="5">
    <source>
        <dbReference type="ARBA" id="ARBA00022679"/>
    </source>
</evidence>
<name>A0ABW4JN07_9BACL</name>
<dbReference type="EMBL" id="JBHUCX010000089">
    <property type="protein sequence ID" value="MFD1677205.1"/>
    <property type="molecule type" value="Genomic_DNA"/>
</dbReference>
<evidence type="ECO:0000256" key="4">
    <source>
        <dbReference type="ARBA" id="ARBA00022676"/>
    </source>
</evidence>
<keyword evidence="8 10" id="KW-1133">Transmembrane helix</keyword>
<keyword evidence="7" id="KW-0256">Endoplasmic reticulum</keyword>
<evidence type="ECO:0000256" key="1">
    <source>
        <dbReference type="ARBA" id="ARBA00004477"/>
    </source>
</evidence>
<feature type="transmembrane region" description="Helical" evidence="10">
    <location>
        <begin position="21"/>
        <end position="48"/>
    </location>
</feature>
<evidence type="ECO:0000256" key="8">
    <source>
        <dbReference type="ARBA" id="ARBA00022989"/>
    </source>
</evidence>
<feature type="transmembrane region" description="Helical" evidence="10">
    <location>
        <begin position="292"/>
        <end position="310"/>
    </location>
</feature>
<feature type="transmembrane region" description="Helical" evidence="10">
    <location>
        <begin position="199"/>
        <end position="224"/>
    </location>
</feature>
<keyword evidence="5" id="KW-0808">Transferase</keyword>
<evidence type="ECO:0000256" key="9">
    <source>
        <dbReference type="ARBA" id="ARBA00023136"/>
    </source>
</evidence>
<evidence type="ECO:0000256" key="2">
    <source>
        <dbReference type="ARBA" id="ARBA00004687"/>
    </source>
</evidence>
<dbReference type="RefSeq" id="WP_377945121.1">
    <property type="nucleotide sequence ID" value="NZ_JBHUCX010000089.1"/>
</dbReference>
<comment type="caution">
    <text evidence="11">The sequence shown here is derived from an EMBL/GenBank/DDBJ whole genome shotgun (WGS) entry which is preliminary data.</text>
</comment>
<dbReference type="InterPro" id="IPR007315">
    <property type="entry name" value="PIG-V/Gpi18"/>
</dbReference>
<feature type="transmembrane region" description="Helical" evidence="10">
    <location>
        <begin position="117"/>
        <end position="146"/>
    </location>
</feature>
<comment type="subcellular location">
    <subcellularLocation>
        <location evidence="1">Endoplasmic reticulum membrane</location>
        <topology evidence="1">Multi-pass membrane protein</topology>
    </subcellularLocation>
</comment>
<reference evidence="12" key="1">
    <citation type="journal article" date="2019" name="Int. J. Syst. Evol. Microbiol.">
        <title>The Global Catalogue of Microorganisms (GCM) 10K type strain sequencing project: providing services to taxonomists for standard genome sequencing and annotation.</title>
        <authorList>
            <consortium name="The Broad Institute Genomics Platform"/>
            <consortium name="The Broad Institute Genome Sequencing Center for Infectious Disease"/>
            <person name="Wu L."/>
            <person name="Ma J."/>
        </authorList>
    </citation>
    <scope>NUCLEOTIDE SEQUENCE [LARGE SCALE GENOMIC DNA]</scope>
    <source>
        <strain evidence="12">CGMCC 1.12286</strain>
    </source>
</reference>
<comment type="pathway">
    <text evidence="2">Glycolipid biosynthesis; glycosylphosphatidylinositol-anchor biosynthesis.</text>
</comment>
<evidence type="ECO:0000256" key="6">
    <source>
        <dbReference type="ARBA" id="ARBA00022692"/>
    </source>
</evidence>
<dbReference type="PANTHER" id="PTHR12468:SF2">
    <property type="entry name" value="GPI MANNOSYLTRANSFERASE 2"/>
    <property type="match status" value="1"/>
</dbReference>
<keyword evidence="6 10" id="KW-0812">Transmembrane</keyword>
<evidence type="ECO:0000313" key="11">
    <source>
        <dbReference type="EMBL" id="MFD1677205.1"/>
    </source>
</evidence>
<sequence>MKKIAYANSGFLHERKENDTSLRSVVGIAKIIGVFILHFAVLLIGFAFPIQDAQSHLRLTGTWFDHFMQWDAQWYAAIAKYGYQLPLDVQQAFTVTGNAVPFSPALRTTAYFPGFPLIIHLFGSTGSIIVGSLVFIATLVLMYLLVERRFGDTAALFAIILYAINPAAIYESALYVEVYSVLCTLLIVYGLTKASRTGDVIACIAGFMGTSLHELGLISIVFGLRFFQRRQYKFGIIYGLSVVAPWFLFVAYLWGRYQQPFAIFHAETAWQRVWRFPGTGLVQSLPHMSLNTLYVCGFVLLIILYVYASLKWNFTEGRLHEAGVASWDTSLWVIALALTSLSTYIPGAPLTSVLRFLSVIWPIYALIWTRKWSDDMKLMIATGLCVLFGVFDLEGSLLFSHGLFFQ</sequence>
<protein>
    <recommendedName>
        <fullName evidence="13">Glycosyltransferase RgtA/B/C/D-like domain-containing protein</fullName>
    </recommendedName>
</protein>
<feature type="transmembrane region" description="Helical" evidence="10">
    <location>
        <begin position="330"/>
        <end position="357"/>
    </location>
</feature>
<gene>
    <name evidence="11" type="ORF">ACFSB2_21255</name>
</gene>
<feature type="transmembrane region" description="Helical" evidence="10">
    <location>
        <begin position="236"/>
        <end position="255"/>
    </location>
</feature>
<keyword evidence="9 10" id="KW-0472">Membrane</keyword>
<dbReference type="Proteomes" id="UP001597079">
    <property type="component" value="Unassembled WGS sequence"/>
</dbReference>
<evidence type="ECO:0000256" key="10">
    <source>
        <dbReference type="SAM" id="Phobius"/>
    </source>
</evidence>
<evidence type="ECO:0000256" key="3">
    <source>
        <dbReference type="ARBA" id="ARBA00022502"/>
    </source>
</evidence>
<evidence type="ECO:0008006" key="13">
    <source>
        <dbReference type="Google" id="ProtNLM"/>
    </source>
</evidence>
<dbReference type="PANTHER" id="PTHR12468">
    <property type="entry name" value="GPI MANNOSYLTRANSFERASE 2"/>
    <property type="match status" value="1"/>
</dbReference>